<name>A0A0M3AUQ8_9SPHN</name>
<comment type="caution">
    <text evidence="1">The sequence shown here is derived from an EMBL/GenBank/DDBJ whole genome shotgun (WGS) entry which is preliminary data.</text>
</comment>
<reference evidence="1 2" key="1">
    <citation type="submission" date="2015-04" db="EMBL/GenBank/DDBJ databases">
        <title>Genome sequence of aromatic hydrocarbons-degrading Sphingobium chungbukense DJ77.</title>
        <authorList>
            <person name="Kim Y.-C."/>
            <person name="Chae J.-C."/>
        </authorList>
    </citation>
    <scope>NUCLEOTIDE SEQUENCE [LARGE SCALE GENOMIC DNA]</scope>
    <source>
        <strain evidence="1 2">DJ77</strain>
    </source>
</reference>
<dbReference type="Proteomes" id="UP000033874">
    <property type="component" value="Unassembled WGS sequence"/>
</dbReference>
<protein>
    <submittedName>
        <fullName evidence="1">Uncharacterized protein</fullName>
    </submittedName>
</protein>
<evidence type="ECO:0000313" key="2">
    <source>
        <dbReference type="Proteomes" id="UP000033874"/>
    </source>
</evidence>
<dbReference type="STRING" id="56193.YP76_04670"/>
<dbReference type="PATRIC" id="fig|56193.3.peg.963"/>
<gene>
    <name evidence="1" type="ORF">YP76_04670</name>
</gene>
<proteinExistence type="predicted"/>
<sequence length="151" mass="16514">MLKLGARYVPLSSIQQARQRHIEEKWVVEVDLVDNDRFIVELAVWEDALARTPQQMIPAQSGTYMLSPCFDPPFEIVKEPVIAWALTADGVIAAVTNNGINDGGPGNEPILFPTGEVRSPVANWNTFGEYEAEQRAVAEGRPVNAPVAADA</sequence>
<organism evidence="1 2">
    <name type="scientific">Sphingobium chungbukense</name>
    <dbReference type="NCBI Taxonomy" id="56193"/>
    <lineage>
        <taxon>Bacteria</taxon>
        <taxon>Pseudomonadati</taxon>
        <taxon>Pseudomonadota</taxon>
        <taxon>Alphaproteobacteria</taxon>
        <taxon>Sphingomonadales</taxon>
        <taxon>Sphingomonadaceae</taxon>
        <taxon>Sphingobium</taxon>
    </lineage>
</organism>
<dbReference type="RefSeq" id="WP_046762371.1">
    <property type="nucleotide sequence ID" value="NZ_LBIC01000001.1"/>
</dbReference>
<keyword evidence="2" id="KW-1185">Reference proteome</keyword>
<dbReference type="EMBL" id="LBIC01000001">
    <property type="protein sequence ID" value="KKW93937.1"/>
    <property type="molecule type" value="Genomic_DNA"/>
</dbReference>
<evidence type="ECO:0000313" key="1">
    <source>
        <dbReference type="EMBL" id="KKW93937.1"/>
    </source>
</evidence>
<accession>A0A0M3AUQ8</accession>
<dbReference type="AlphaFoldDB" id="A0A0M3AUQ8"/>